<organism evidence="1 2">
    <name type="scientific">Metabacillus lacus</name>
    <dbReference type="NCBI Taxonomy" id="1983721"/>
    <lineage>
        <taxon>Bacteria</taxon>
        <taxon>Bacillati</taxon>
        <taxon>Bacillota</taxon>
        <taxon>Bacilli</taxon>
        <taxon>Bacillales</taxon>
        <taxon>Bacillaceae</taxon>
        <taxon>Metabacillus</taxon>
    </lineage>
</organism>
<comment type="caution">
    <text evidence="1">The sequence shown here is derived from an EMBL/GenBank/DDBJ whole genome shotgun (WGS) entry which is preliminary data.</text>
</comment>
<sequence length="183" mass="20707">MKKKRLPGRLFLLSLFVPVVVLTSMLIKPVTTMVNGEEVTLATIPIDPRDIFYGDYVDLELEINELNASLLTEKLRKQLTNDSFHRDLTVYVSLSKDDNGIYKAVNISEEKPSGSFVQGKMLPYFIDSSENEQSVRINYGIDRFYVEEGTGLELEEQAREGQVVVTVRIHDGYGLVTSVKEVK</sequence>
<accession>A0A7X2J1T9</accession>
<dbReference type="RefSeq" id="WP_154309285.1">
    <property type="nucleotide sequence ID" value="NZ_WKKI01000047.1"/>
</dbReference>
<keyword evidence="2" id="KW-1185">Reference proteome</keyword>
<reference evidence="1 2" key="1">
    <citation type="submission" date="2019-11" db="EMBL/GenBank/DDBJ databases">
        <title>Bacillus lacus genome.</title>
        <authorList>
            <person name="Allen C.J."/>
            <person name="Newman J.D."/>
        </authorList>
    </citation>
    <scope>NUCLEOTIDE SEQUENCE [LARGE SCALE GENOMIC DNA]</scope>
    <source>
        <strain evidence="1 2">KCTC 33946</strain>
    </source>
</reference>
<dbReference type="Proteomes" id="UP000448867">
    <property type="component" value="Unassembled WGS sequence"/>
</dbReference>
<dbReference type="AlphaFoldDB" id="A0A7X2J1T9"/>
<evidence type="ECO:0000313" key="2">
    <source>
        <dbReference type="Proteomes" id="UP000448867"/>
    </source>
</evidence>
<dbReference type="InterPro" id="IPR025833">
    <property type="entry name" value="GDYXXLXY"/>
</dbReference>
<evidence type="ECO:0000313" key="1">
    <source>
        <dbReference type="EMBL" id="MRX73825.1"/>
    </source>
</evidence>
<proteinExistence type="predicted"/>
<evidence type="ECO:0008006" key="3">
    <source>
        <dbReference type="Google" id="ProtNLM"/>
    </source>
</evidence>
<protein>
    <recommendedName>
        <fullName evidence="3">GDYXXLXY domain-containing protein</fullName>
    </recommendedName>
</protein>
<gene>
    <name evidence="1" type="ORF">GJU40_16910</name>
</gene>
<dbReference type="Pfam" id="PF14345">
    <property type="entry name" value="GDYXXLXY"/>
    <property type="match status" value="1"/>
</dbReference>
<dbReference type="EMBL" id="WKKI01000047">
    <property type="protein sequence ID" value="MRX73825.1"/>
    <property type="molecule type" value="Genomic_DNA"/>
</dbReference>
<dbReference type="OrthoDB" id="4868247at2"/>
<name>A0A7X2J1T9_9BACI</name>